<proteinExistence type="predicted"/>
<evidence type="ECO:0000313" key="2">
    <source>
        <dbReference type="Proteomes" id="UP000003773"/>
    </source>
</evidence>
<reference evidence="1 2" key="2">
    <citation type="submission" date="2007-05" db="EMBL/GenBank/DDBJ databases">
        <title>Draft genome sequence of Bifidobacterium adolescentis (L2-32).</title>
        <authorList>
            <person name="Sudarsanam P."/>
            <person name="Ley R."/>
            <person name="Guruge J."/>
            <person name="Turnbaugh P.J."/>
            <person name="Mahowald M."/>
            <person name="Liep D."/>
            <person name="Gordon J."/>
        </authorList>
    </citation>
    <scope>NUCLEOTIDE SEQUENCE [LARGE SCALE GENOMIC DNA]</scope>
    <source>
        <strain evidence="1 2">L2-32</strain>
    </source>
</reference>
<dbReference type="Proteomes" id="UP000003773">
    <property type="component" value="Unassembled WGS sequence"/>
</dbReference>
<accession>A7A710</accession>
<name>A7A710_BIFAD</name>
<dbReference type="EMBL" id="AAXD02000052">
    <property type="protein sequence ID" value="EDN82593.1"/>
    <property type="molecule type" value="Genomic_DNA"/>
</dbReference>
<dbReference type="HOGENOM" id="CLU_3230245_0_0_11"/>
<organism evidence="1 2">
    <name type="scientific">Bifidobacterium adolescentis L2-32</name>
    <dbReference type="NCBI Taxonomy" id="411481"/>
    <lineage>
        <taxon>Bacteria</taxon>
        <taxon>Bacillati</taxon>
        <taxon>Actinomycetota</taxon>
        <taxon>Actinomycetes</taxon>
        <taxon>Bifidobacteriales</taxon>
        <taxon>Bifidobacteriaceae</taxon>
        <taxon>Bifidobacterium</taxon>
    </lineage>
</organism>
<protein>
    <submittedName>
        <fullName evidence="1">Uncharacterized protein</fullName>
    </submittedName>
</protein>
<dbReference type="AlphaFoldDB" id="A7A710"/>
<reference evidence="1 2" key="1">
    <citation type="submission" date="2007-04" db="EMBL/GenBank/DDBJ databases">
        <authorList>
            <person name="Fulton L."/>
            <person name="Clifton S."/>
            <person name="Fulton B."/>
            <person name="Xu J."/>
            <person name="Minx P."/>
            <person name="Pepin K.H."/>
            <person name="Johnson M."/>
            <person name="Thiruvilangam P."/>
            <person name="Bhonagiri V."/>
            <person name="Nash W.E."/>
            <person name="Mardis E.R."/>
            <person name="Wilson R.K."/>
        </authorList>
    </citation>
    <scope>NUCLEOTIDE SEQUENCE [LARGE SCALE GENOMIC DNA]</scope>
    <source>
        <strain evidence="1 2">L2-32</strain>
    </source>
</reference>
<comment type="caution">
    <text evidence="1">The sequence shown here is derived from an EMBL/GenBank/DDBJ whole genome shotgun (WGS) entry which is preliminary data.</text>
</comment>
<sequence length="43" mass="4777">MRFETKTCYAVACNRSIEKALPMPAGLFSYPGWLAERPKAPAC</sequence>
<gene>
    <name evidence="1" type="ORF">BIFADO_01646</name>
</gene>
<evidence type="ECO:0000313" key="1">
    <source>
        <dbReference type="EMBL" id="EDN82593.1"/>
    </source>
</evidence>